<proteinExistence type="predicted"/>
<organism evidence="2 3">
    <name type="scientific">Candidatus Gottesmanbacteria bacterium GW2011_GWA2_42_18</name>
    <dbReference type="NCBI Taxonomy" id="1618442"/>
    <lineage>
        <taxon>Bacteria</taxon>
        <taxon>Candidatus Gottesmaniibacteriota</taxon>
    </lineage>
</organism>
<dbReference type="EMBL" id="LCDD01000012">
    <property type="protein sequence ID" value="KKS46879.1"/>
    <property type="molecule type" value="Genomic_DNA"/>
</dbReference>
<feature type="transmembrane region" description="Helical" evidence="1">
    <location>
        <begin position="178"/>
        <end position="196"/>
    </location>
</feature>
<feature type="transmembrane region" description="Helical" evidence="1">
    <location>
        <begin position="111"/>
        <end position="130"/>
    </location>
</feature>
<feature type="transmembrane region" description="Helical" evidence="1">
    <location>
        <begin position="142"/>
        <end position="166"/>
    </location>
</feature>
<dbReference type="Proteomes" id="UP000034320">
    <property type="component" value="Unassembled WGS sequence"/>
</dbReference>
<name>A0A0G0ZDW6_9BACT</name>
<feature type="transmembrane region" description="Helical" evidence="1">
    <location>
        <begin position="42"/>
        <end position="60"/>
    </location>
</feature>
<feature type="transmembrane region" description="Helical" evidence="1">
    <location>
        <begin position="72"/>
        <end position="91"/>
    </location>
</feature>
<protein>
    <recommendedName>
        <fullName evidence="4">Yip1 domain-containing protein</fullName>
    </recommendedName>
</protein>
<evidence type="ECO:0008006" key="4">
    <source>
        <dbReference type="Google" id="ProtNLM"/>
    </source>
</evidence>
<evidence type="ECO:0000313" key="3">
    <source>
        <dbReference type="Proteomes" id="UP000034320"/>
    </source>
</evidence>
<sequence>MNYLYGLVIFIRNTIGIIRNPYSTYRKIATSENSNLNQTFCLYLLVVAYFLLTSLIRIGLKNPYLLTVKFNLLTIGSASGFLLMIFLFYALGKLWQVPSFKLDRVIVLWTYSLWPTLLWFTVTALLYRLVPPPRTWTLSGGSLSIVFITYSLTLLFWKLILFYLTLRFALKLDLFKGIISVFLIVPPVAIYSLICYKMGIFRIPFI</sequence>
<dbReference type="AlphaFoldDB" id="A0A0G0ZDW6"/>
<keyword evidence="1" id="KW-1133">Transmembrane helix</keyword>
<evidence type="ECO:0000313" key="2">
    <source>
        <dbReference type="EMBL" id="KKS46879.1"/>
    </source>
</evidence>
<evidence type="ECO:0000256" key="1">
    <source>
        <dbReference type="SAM" id="Phobius"/>
    </source>
</evidence>
<gene>
    <name evidence="2" type="ORF">UV09_C0012G0048</name>
</gene>
<keyword evidence="1" id="KW-0472">Membrane</keyword>
<comment type="caution">
    <text evidence="2">The sequence shown here is derived from an EMBL/GenBank/DDBJ whole genome shotgun (WGS) entry which is preliminary data.</text>
</comment>
<reference evidence="2 3" key="1">
    <citation type="journal article" date="2015" name="Nature">
        <title>rRNA introns, odd ribosomes, and small enigmatic genomes across a large radiation of phyla.</title>
        <authorList>
            <person name="Brown C.T."/>
            <person name="Hug L.A."/>
            <person name="Thomas B.C."/>
            <person name="Sharon I."/>
            <person name="Castelle C.J."/>
            <person name="Singh A."/>
            <person name="Wilkins M.J."/>
            <person name="Williams K.H."/>
            <person name="Banfield J.F."/>
        </authorList>
    </citation>
    <scope>NUCLEOTIDE SEQUENCE [LARGE SCALE GENOMIC DNA]</scope>
</reference>
<keyword evidence="1" id="KW-0812">Transmembrane</keyword>
<accession>A0A0G0ZDW6</accession>